<proteinExistence type="predicted"/>
<dbReference type="Proteomes" id="UP000800082">
    <property type="component" value="Unassembled WGS sequence"/>
</dbReference>
<organism evidence="1 2">
    <name type="scientific">Didymella exigua CBS 183.55</name>
    <dbReference type="NCBI Taxonomy" id="1150837"/>
    <lineage>
        <taxon>Eukaryota</taxon>
        <taxon>Fungi</taxon>
        <taxon>Dikarya</taxon>
        <taxon>Ascomycota</taxon>
        <taxon>Pezizomycotina</taxon>
        <taxon>Dothideomycetes</taxon>
        <taxon>Pleosporomycetidae</taxon>
        <taxon>Pleosporales</taxon>
        <taxon>Pleosporineae</taxon>
        <taxon>Didymellaceae</taxon>
        <taxon>Didymella</taxon>
    </lineage>
</organism>
<dbReference type="EMBL" id="ML978989">
    <property type="protein sequence ID" value="KAF1924899.1"/>
    <property type="molecule type" value="Genomic_DNA"/>
</dbReference>
<accession>A0A6A5RBZ9</accession>
<evidence type="ECO:0000313" key="2">
    <source>
        <dbReference type="Proteomes" id="UP000800082"/>
    </source>
</evidence>
<reference evidence="1" key="1">
    <citation type="journal article" date="2020" name="Stud. Mycol.">
        <title>101 Dothideomycetes genomes: a test case for predicting lifestyles and emergence of pathogens.</title>
        <authorList>
            <person name="Haridas S."/>
            <person name="Albert R."/>
            <person name="Binder M."/>
            <person name="Bloem J."/>
            <person name="Labutti K."/>
            <person name="Salamov A."/>
            <person name="Andreopoulos B."/>
            <person name="Baker S."/>
            <person name="Barry K."/>
            <person name="Bills G."/>
            <person name="Bluhm B."/>
            <person name="Cannon C."/>
            <person name="Castanera R."/>
            <person name="Culley D."/>
            <person name="Daum C."/>
            <person name="Ezra D."/>
            <person name="Gonzalez J."/>
            <person name="Henrissat B."/>
            <person name="Kuo A."/>
            <person name="Liang C."/>
            <person name="Lipzen A."/>
            <person name="Lutzoni F."/>
            <person name="Magnuson J."/>
            <person name="Mondo S."/>
            <person name="Nolan M."/>
            <person name="Ohm R."/>
            <person name="Pangilinan J."/>
            <person name="Park H.-J."/>
            <person name="Ramirez L."/>
            <person name="Alfaro M."/>
            <person name="Sun H."/>
            <person name="Tritt A."/>
            <person name="Yoshinaga Y."/>
            <person name="Zwiers L.-H."/>
            <person name="Turgeon B."/>
            <person name="Goodwin S."/>
            <person name="Spatafora J."/>
            <person name="Crous P."/>
            <person name="Grigoriev I."/>
        </authorList>
    </citation>
    <scope>NUCLEOTIDE SEQUENCE</scope>
    <source>
        <strain evidence="1">CBS 183.55</strain>
    </source>
</reference>
<sequence length="133" mass="15014">MLQLWDLRWEYVDKNQLWSFELHEELAVAATPLGVSVVLFVDSTMCLAISAHACQNVGPLTATSLCFGPLREWLGTRDHKGTLFFRMLPRRLRQPVKNLVTMFLFFPRITSSAASSLAAAPREFPASRQNSAF</sequence>
<dbReference type="RefSeq" id="XP_033445151.1">
    <property type="nucleotide sequence ID" value="XM_033593713.1"/>
</dbReference>
<evidence type="ECO:0000313" key="1">
    <source>
        <dbReference type="EMBL" id="KAF1924899.1"/>
    </source>
</evidence>
<dbReference type="GeneID" id="54351381"/>
<gene>
    <name evidence="1" type="ORF">M421DRAFT_424318</name>
</gene>
<name>A0A6A5RBZ9_9PLEO</name>
<dbReference type="AlphaFoldDB" id="A0A6A5RBZ9"/>
<protein>
    <submittedName>
        <fullName evidence="1">Uncharacterized protein</fullName>
    </submittedName>
</protein>
<keyword evidence="2" id="KW-1185">Reference proteome</keyword>